<evidence type="ECO:0008006" key="16">
    <source>
        <dbReference type="Google" id="ProtNLM"/>
    </source>
</evidence>
<keyword evidence="5" id="KW-0677">Repeat</keyword>
<evidence type="ECO:0000256" key="8">
    <source>
        <dbReference type="ARBA" id="ARBA00023157"/>
    </source>
</evidence>
<feature type="domain" description="Kringle" evidence="12">
    <location>
        <begin position="186"/>
        <end position="257"/>
    </location>
</feature>
<dbReference type="CDD" id="cd00108">
    <property type="entry name" value="KR"/>
    <property type="match status" value="3"/>
</dbReference>
<dbReference type="InterPro" id="IPR043504">
    <property type="entry name" value="Peptidase_S1_PA_chymotrypsin"/>
</dbReference>
<dbReference type="SUPFAM" id="SSF57440">
    <property type="entry name" value="Kringle-like"/>
    <property type="match status" value="3"/>
</dbReference>
<dbReference type="InterPro" id="IPR018114">
    <property type="entry name" value="TRYPSIN_HIS"/>
</dbReference>
<dbReference type="Gene3D" id="2.40.10.10">
    <property type="entry name" value="Trypsin-like serine proteases"/>
    <property type="match status" value="1"/>
</dbReference>
<keyword evidence="1 9" id="KW-0721">Serine protease homolog</keyword>
<dbReference type="InterPro" id="IPR009003">
    <property type="entry name" value="Peptidase_S1_PA"/>
</dbReference>
<evidence type="ECO:0000259" key="13">
    <source>
        <dbReference type="PROSITE" id="PS50240"/>
    </source>
</evidence>
<dbReference type="PROSITE" id="PS00135">
    <property type="entry name" value="TRYPSIN_SER"/>
    <property type="match status" value="1"/>
</dbReference>
<dbReference type="InParanoid" id="E4WTH0"/>
<evidence type="ECO:0000313" key="15">
    <source>
        <dbReference type="Proteomes" id="UP000001307"/>
    </source>
</evidence>
<dbReference type="OrthoDB" id="41905at2759"/>
<dbReference type="SUPFAM" id="SSF50494">
    <property type="entry name" value="Trypsin-like serine proteases"/>
    <property type="match status" value="1"/>
</dbReference>
<dbReference type="EMBL" id="FN653016">
    <property type="protein sequence ID" value="CBY07007.1"/>
    <property type="molecule type" value="Genomic_DNA"/>
</dbReference>
<evidence type="ECO:0000256" key="4">
    <source>
        <dbReference type="ARBA" id="ARBA00022729"/>
    </source>
</evidence>
<comment type="caution">
    <text evidence="10">Lacks conserved residue(s) required for the propagation of feature annotation.</text>
</comment>
<dbReference type="SMART" id="SM00020">
    <property type="entry name" value="Tryp_SPc"/>
    <property type="match status" value="1"/>
</dbReference>
<dbReference type="AlphaFoldDB" id="E4WTH0"/>
<keyword evidence="4" id="KW-0732">Signal</keyword>
<reference evidence="14" key="1">
    <citation type="journal article" date="2010" name="Science">
        <title>Plasticity of animal genome architecture unmasked by rapid evolution of a pelagic tunicate.</title>
        <authorList>
            <person name="Denoeud F."/>
            <person name="Henriet S."/>
            <person name="Mungpakdee S."/>
            <person name="Aury J.M."/>
            <person name="Da Silva C."/>
            <person name="Brinkmann H."/>
            <person name="Mikhaleva J."/>
            <person name="Olsen L.C."/>
            <person name="Jubin C."/>
            <person name="Canestro C."/>
            <person name="Bouquet J.M."/>
            <person name="Danks G."/>
            <person name="Poulain J."/>
            <person name="Campsteijn C."/>
            <person name="Adamski M."/>
            <person name="Cross I."/>
            <person name="Yadetie F."/>
            <person name="Muffato M."/>
            <person name="Louis A."/>
            <person name="Butcher S."/>
            <person name="Tsagkogeorga G."/>
            <person name="Konrad A."/>
            <person name="Singh S."/>
            <person name="Jensen M.F."/>
            <person name="Cong E.H."/>
            <person name="Eikeseth-Otteraa H."/>
            <person name="Noel B."/>
            <person name="Anthouard V."/>
            <person name="Porcel B.M."/>
            <person name="Kachouri-Lafond R."/>
            <person name="Nishino A."/>
            <person name="Ugolini M."/>
            <person name="Chourrout P."/>
            <person name="Nishida H."/>
            <person name="Aasland R."/>
            <person name="Huzurbazar S."/>
            <person name="Westhof E."/>
            <person name="Delsuc F."/>
            <person name="Lehrach H."/>
            <person name="Reinhardt R."/>
            <person name="Weissenbach J."/>
            <person name="Roy S.W."/>
            <person name="Artiguenave F."/>
            <person name="Postlethwait J.H."/>
            <person name="Manak J.R."/>
            <person name="Thompson E.M."/>
            <person name="Jaillon O."/>
            <person name="Du Pasquier L."/>
            <person name="Boudinot P."/>
            <person name="Liberles D.A."/>
            <person name="Volff J.N."/>
            <person name="Philippe H."/>
            <person name="Lenhard B."/>
            <person name="Roest Crollius H."/>
            <person name="Wincker P."/>
            <person name="Chourrout D."/>
        </authorList>
    </citation>
    <scope>NUCLEOTIDE SEQUENCE [LARGE SCALE GENOMIC DNA]</scope>
</reference>
<evidence type="ECO:0000256" key="2">
    <source>
        <dbReference type="ARBA" id="ARBA00022572"/>
    </source>
</evidence>
<keyword evidence="6 11" id="KW-0378">Hydrolase</keyword>
<evidence type="ECO:0000256" key="11">
    <source>
        <dbReference type="RuleBase" id="RU363034"/>
    </source>
</evidence>
<keyword evidence="2 10" id="KW-0420">Kringle</keyword>
<dbReference type="InterPro" id="IPR001254">
    <property type="entry name" value="Trypsin_dom"/>
</dbReference>
<protein>
    <recommendedName>
        <fullName evidence="16">Plasminogen</fullName>
    </recommendedName>
</protein>
<keyword evidence="8" id="KW-1015">Disulfide bond</keyword>
<dbReference type="PROSITE" id="PS00021">
    <property type="entry name" value="KRINGLE_1"/>
    <property type="match status" value="2"/>
</dbReference>
<evidence type="ECO:0000256" key="1">
    <source>
        <dbReference type="ARBA" id="ARBA00022542"/>
    </source>
</evidence>
<keyword evidence="7 11" id="KW-0720">Serine protease</keyword>
<accession>E4WTH0</accession>
<dbReference type="GO" id="GO:0004252">
    <property type="term" value="F:serine-type endopeptidase activity"/>
    <property type="evidence" value="ECO:0007669"/>
    <property type="project" value="InterPro"/>
</dbReference>
<dbReference type="InterPro" id="IPR000001">
    <property type="entry name" value="Kringle"/>
</dbReference>
<dbReference type="FunCoup" id="E4WTH0">
    <property type="interactions" value="1"/>
</dbReference>
<evidence type="ECO:0000256" key="7">
    <source>
        <dbReference type="ARBA" id="ARBA00022825"/>
    </source>
</evidence>
<dbReference type="InterPro" id="IPR050759">
    <property type="entry name" value="Serine_protease_kringle"/>
</dbReference>
<dbReference type="Pfam" id="PF00051">
    <property type="entry name" value="Kringle"/>
    <property type="match status" value="3"/>
</dbReference>
<dbReference type="PROSITE" id="PS00134">
    <property type="entry name" value="TRYPSIN_HIS"/>
    <property type="match status" value="1"/>
</dbReference>
<dbReference type="PROSITE" id="PS50070">
    <property type="entry name" value="KRINGLE_2"/>
    <property type="match status" value="3"/>
</dbReference>
<dbReference type="InterPro" id="IPR024174">
    <property type="entry name" value="HGF/MST1"/>
</dbReference>
<dbReference type="SMART" id="SM00130">
    <property type="entry name" value="KR"/>
    <property type="match status" value="3"/>
</dbReference>
<evidence type="ECO:0000256" key="6">
    <source>
        <dbReference type="ARBA" id="ARBA00022801"/>
    </source>
</evidence>
<dbReference type="PIRSF" id="PIRSF001152">
    <property type="entry name" value="HGF_MST1"/>
    <property type="match status" value="1"/>
</dbReference>
<dbReference type="InterPro" id="IPR018056">
    <property type="entry name" value="Kringle_CS"/>
</dbReference>
<comment type="similarity">
    <text evidence="9">Belongs to the peptidase S1 family. Plasminogen subfamily.</text>
</comment>
<keyword evidence="3 11" id="KW-0645">Protease</keyword>
<dbReference type="InterPro" id="IPR001314">
    <property type="entry name" value="Peptidase_S1A"/>
</dbReference>
<dbReference type="InterPro" id="IPR038178">
    <property type="entry name" value="Kringle_sf"/>
</dbReference>
<evidence type="ECO:0000259" key="12">
    <source>
        <dbReference type="PROSITE" id="PS50070"/>
    </source>
</evidence>
<dbReference type="Gene3D" id="2.40.20.10">
    <property type="entry name" value="Plasminogen Kringle 4"/>
    <property type="match status" value="3"/>
</dbReference>
<evidence type="ECO:0000256" key="9">
    <source>
        <dbReference type="PIRNR" id="PIRNR001152"/>
    </source>
</evidence>
<dbReference type="FunFam" id="2.40.10.10:FF:000003">
    <property type="entry name" value="Transmembrane serine protease 3"/>
    <property type="match status" value="1"/>
</dbReference>
<dbReference type="GO" id="GO:0006508">
    <property type="term" value="P:proteolysis"/>
    <property type="evidence" value="ECO:0007669"/>
    <property type="project" value="UniProtKB-KW"/>
</dbReference>
<feature type="domain" description="Kringle" evidence="12">
    <location>
        <begin position="102"/>
        <end position="169"/>
    </location>
</feature>
<evidence type="ECO:0000256" key="3">
    <source>
        <dbReference type="ARBA" id="ARBA00022670"/>
    </source>
</evidence>
<feature type="domain" description="Peptidase S1" evidence="13">
    <location>
        <begin position="319"/>
        <end position="566"/>
    </location>
</feature>
<sequence>MRIFAALAATIECTKNCVFHYNGKTSQTASGLRCQNWNVDYPHEKPKYQPRDEHHNYCRNPDNDPKGPWCYTTDPDTRFEYCDISDCNDGTPKTCWSEDAPYEGKISETVTGLTCQHWSKNRPHEPKYRPRRPKFSKNYCRNPDNDENGPWCYTTDPDVRFEYCDVPKCEDADDSFSSSSDLAIPGSDYIGMKSTTISGRRCQNWHDQYPQKHDLSYIGNHNHCRNLDFGPDEAPSGAWCYTTDPEVRWEFCGVTPCEEADQSSSSEIDWNQMRCGIVENTASWGPKEPKPSRLNINGHFPQHLLRRARRAGRQKQMRIMGGTDAEAGNFPWQAALRLREGNGDVFCGGTIVSERVVITAAHCTESVSRNDFFVSAGHASKGFRKASREPGYQQYAIRKVVDHPNYNKDVVYGDISLLLIHDKFLYSEFVRPACLPQSSRYSPSEGAFCVITGFGKSDGSKNLLNKATLPIVEYRKCRQLLTEVANSDGGHVEAPIKDRSQMCAGFMEGGVDSCQGDSGGPLICISAGSWTLAGVTSWGFGCGDERSPGVYTAVAKYLNFIHDFINEHQ</sequence>
<dbReference type="PANTHER" id="PTHR24261:SF7">
    <property type="entry name" value="KRINGLE DOMAIN-CONTAINING PROTEIN"/>
    <property type="match status" value="1"/>
</dbReference>
<organism evidence="14">
    <name type="scientific">Oikopleura dioica</name>
    <name type="common">Tunicate</name>
    <dbReference type="NCBI Taxonomy" id="34765"/>
    <lineage>
        <taxon>Eukaryota</taxon>
        <taxon>Metazoa</taxon>
        <taxon>Chordata</taxon>
        <taxon>Tunicata</taxon>
        <taxon>Appendicularia</taxon>
        <taxon>Copelata</taxon>
        <taxon>Oikopleuridae</taxon>
        <taxon>Oikopleura</taxon>
    </lineage>
</organism>
<dbReference type="GO" id="GO:0005102">
    <property type="term" value="F:signaling receptor binding"/>
    <property type="evidence" value="ECO:0007669"/>
    <property type="project" value="TreeGrafter"/>
</dbReference>
<evidence type="ECO:0000256" key="10">
    <source>
        <dbReference type="PROSITE-ProRule" id="PRU00121"/>
    </source>
</evidence>
<evidence type="ECO:0000256" key="5">
    <source>
        <dbReference type="ARBA" id="ARBA00022737"/>
    </source>
</evidence>
<feature type="domain" description="Kringle" evidence="12">
    <location>
        <begin position="12"/>
        <end position="87"/>
    </location>
</feature>
<dbReference type="Pfam" id="PF00089">
    <property type="entry name" value="Trypsin"/>
    <property type="match status" value="1"/>
</dbReference>
<dbReference type="InterPro" id="IPR013806">
    <property type="entry name" value="Kringle-like"/>
</dbReference>
<dbReference type="PANTHER" id="PTHR24261">
    <property type="entry name" value="PLASMINOGEN-RELATED"/>
    <property type="match status" value="1"/>
</dbReference>
<dbReference type="Proteomes" id="UP000001307">
    <property type="component" value="Unassembled WGS sequence"/>
</dbReference>
<name>E4WTH0_OIKDI</name>
<dbReference type="CDD" id="cd00190">
    <property type="entry name" value="Tryp_SPc"/>
    <property type="match status" value="1"/>
</dbReference>
<proteinExistence type="inferred from homology"/>
<keyword evidence="15" id="KW-1185">Reference proteome</keyword>
<evidence type="ECO:0000313" key="14">
    <source>
        <dbReference type="EMBL" id="CBY07007.1"/>
    </source>
</evidence>
<dbReference type="InterPro" id="IPR033116">
    <property type="entry name" value="TRYPSIN_SER"/>
</dbReference>
<gene>
    <name evidence="14" type="ORF">GSOID_T00006086001</name>
</gene>
<dbReference type="PRINTS" id="PR00018">
    <property type="entry name" value="KRINGLE"/>
</dbReference>
<dbReference type="PRINTS" id="PR00722">
    <property type="entry name" value="CHYMOTRYPSIN"/>
</dbReference>
<dbReference type="GO" id="GO:0005615">
    <property type="term" value="C:extracellular space"/>
    <property type="evidence" value="ECO:0007669"/>
    <property type="project" value="TreeGrafter"/>
</dbReference>
<dbReference type="PROSITE" id="PS50240">
    <property type="entry name" value="TRYPSIN_DOM"/>
    <property type="match status" value="1"/>
</dbReference>